<dbReference type="KEGG" id="sct:SCAT_3194"/>
<dbReference type="eggNOG" id="ENOG5033X3K">
    <property type="taxonomic scope" value="Bacteria"/>
</dbReference>
<name>F8K2U6_STREN</name>
<accession>F8K2U6</accession>
<reference evidence="2" key="1">
    <citation type="submission" date="2011-12" db="EMBL/GenBank/DDBJ databases">
        <title>Complete genome sequence of Streptomyces cattleya strain DSM 46488.</title>
        <authorList>
            <person name="Ou H.-Y."/>
            <person name="Li P."/>
            <person name="Zhao C."/>
            <person name="O'Hagan D."/>
            <person name="Deng Z."/>
        </authorList>
    </citation>
    <scope>NUCLEOTIDE SEQUENCE [LARGE SCALE GENOMIC DNA]</scope>
    <source>
        <strain evidence="2">ATCC 35852 / DSM 46488 / JCM 4925 / NBRC 14057 / NRRL 8057</strain>
    </source>
</reference>
<dbReference type="HOGENOM" id="CLU_1739568_0_0_11"/>
<accession>G8WZW0</accession>
<evidence type="ECO:0000313" key="1">
    <source>
        <dbReference type="EMBL" id="AEW95561.1"/>
    </source>
</evidence>
<keyword evidence="2" id="KW-1185">Reference proteome</keyword>
<protein>
    <submittedName>
        <fullName evidence="1">Uncharacterized protein</fullName>
    </submittedName>
</protein>
<organism evidence="1 2">
    <name type="scientific">Streptantibioticus cattleyicolor (strain ATCC 35852 / DSM 46488 / JCM 4925 / NBRC 14057 / NRRL 8057)</name>
    <name type="common">Streptomyces cattleya</name>
    <dbReference type="NCBI Taxonomy" id="1003195"/>
    <lineage>
        <taxon>Bacteria</taxon>
        <taxon>Bacillati</taxon>
        <taxon>Actinomycetota</taxon>
        <taxon>Actinomycetes</taxon>
        <taxon>Kitasatosporales</taxon>
        <taxon>Streptomycetaceae</taxon>
        <taxon>Streptantibioticus</taxon>
    </lineage>
</organism>
<dbReference type="EMBL" id="CP003219">
    <property type="protein sequence ID" value="AEW95561.1"/>
    <property type="molecule type" value="Genomic_DNA"/>
</dbReference>
<dbReference type="RefSeq" id="WP_014143926.1">
    <property type="nucleotide sequence ID" value="NC_016111.1"/>
</dbReference>
<dbReference type="Proteomes" id="UP000007842">
    <property type="component" value="Chromosome"/>
</dbReference>
<gene>
    <name evidence="1" type="ordered locus">SCATT_31900</name>
</gene>
<evidence type="ECO:0000313" key="2">
    <source>
        <dbReference type="Proteomes" id="UP000007842"/>
    </source>
</evidence>
<dbReference type="PATRIC" id="fig|1003195.11.peg.4675"/>
<dbReference type="AlphaFoldDB" id="F8K2U6"/>
<dbReference type="KEGG" id="scy:SCATT_31900"/>
<dbReference type="OrthoDB" id="3872876at2"/>
<dbReference type="STRING" id="1003195.SCATT_31900"/>
<sequence>MAAEYAREVEVTHDIGADRSGRRLSAGAFAVTDPDGSLPHEAFCELGGSPRVSVELFSEGDALITVEGVPFHDVPWDSVPAFLSVLYRGLAHVKVGFWPPRQQLVVPLPGDETYKETIFGPLNRWLGSRIR</sequence>
<proteinExistence type="predicted"/>